<evidence type="ECO:0000313" key="1">
    <source>
        <dbReference type="EMBL" id="PJO42090.1"/>
    </source>
</evidence>
<dbReference type="EMBL" id="PHQY01000659">
    <property type="protein sequence ID" value="PJO42090.1"/>
    <property type="molecule type" value="Genomic_DNA"/>
</dbReference>
<proteinExistence type="predicted"/>
<gene>
    <name evidence="1" type="ORF">CWD94_19585</name>
</gene>
<dbReference type="AlphaFoldDB" id="A0A2M9Q1Y5"/>
<sequence>MSRLGQQVFFARKRSALRSGSSRMLVTKALSQDVMVLANTFKFYLPTFKIYLPTFTNYLPTFEIYRPTFMIYHPTYEFYRHTPAKEQKKIHTQTVCESFVAQSLLHSTNTHSIHPQTFVL</sequence>
<protein>
    <submittedName>
        <fullName evidence="1">Uncharacterized protein</fullName>
    </submittedName>
</protein>
<comment type="caution">
    <text evidence="1">The sequence shown here is derived from an EMBL/GenBank/DDBJ whole genome shotgun (WGS) entry which is preliminary data.</text>
</comment>
<accession>A0A2M9Q1Y5</accession>
<dbReference type="Proteomes" id="UP000232101">
    <property type="component" value="Unassembled WGS sequence"/>
</dbReference>
<name>A0A2M9Q1Y5_9BACI</name>
<evidence type="ECO:0000313" key="2">
    <source>
        <dbReference type="Proteomes" id="UP000232101"/>
    </source>
</evidence>
<reference evidence="1 2" key="1">
    <citation type="submission" date="2017-11" db="EMBL/GenBank/DDBJ databases">
        <title>Bacterial isolate from king chilli rhizosphere.</title>
        <authorList>
            <person name="Takhelmayum P."/>
            <person name="Sarangthem I."/>
        </authorList>
    </citation>
    <scope>NUCLEOTIDE SEQUENCE [LARGE SCALE GENOMIC DNA]</scope>
    <source>
        <strain evidence="2">t26</strain>
    </source>
</reference>
<organism evidence="1 2">
    <name type="scientific">Lysinibacillus xylanilyticus</name>
    <dbReference type="NCBI Taxonomy" id="582475"/>
    <lineage>
        <taxon>Bacteria</taxon>
        <taxon>Bacillati</taxon>
        <taxon>Bacillota</taxon>
        <taxon>Bacilli</taxon>
        <taxon>Bacillales</taxon>
        <taxon>Bacillaceae</taxon>
        <taxon>Lysinibacillus</taxon>
    </lineage>
</organism>